<dbReference type="EMBL" id="BSXG01000100">
    <property type="protein sequence ID" value="GME41802.1"/>
    <property type="molecule type" value="Genomic_DNA"/>
</dbReference>
<sequence length="536" mass="57841">MPTVHTIGFGYEIRSGLLQGIAEAAGGNYAFIPDSGMIGTVFVNAIANLYTTFATSATLTLTASGSSALELKPLEGAALYADHGDDLVITLSNLQFGQSRDVFIKFGRQGPRSDSIVIAKLEYTKPGHARQEVVATTPAAQASKCLDPSVASYHLYRAKLCQFLASHFIQQEDMSYEPGTWNGPSKQEKLASLASELKSCGYNDDLHKSLLEDLNGKEPRGQIRIAVSEESYFRKWGMHYLPSLLHAHRNQMRNTFKDPGPLQYGKGSTLFVKYNKELNELFNDLDVWPGSLEPTHMAGPHGSHYDAQYVHPSLRHGISMARYNSADNPCFAGHCAIALASGASVPIRALRAGATVQTPVGARRVVAVVKTHSRLAVLCRVGKLCITPWHPVLDERSGAWVFPAEMAECSAAKAASVYSVMLEPATEAEAHAVWVGGRWCVTLGHGVVMEKKERGGDARAHAFFGDYQACVRGLKMLPSGKGGVLRCGGVRRDGRTGLVCGFALPGGKRAKAGAKRAERAERAERAKKSGRDVASA</sequence>
<proteinExistence type="predicted"/>
<keyword evidence="2" id="KW-1185">Reference proteome</keyword>
<dbReference type="Proteomes" id="UP001165186">
    <property type="component" value="Unassembled WGS sequence"/>
</dbReference>
<name>A0ACB5SHT1_9PEZI</name>
<reference evidence="1" key="1">
    <citation type="submission" date="2024-09" db="EMBL/GenBank/DDBJ databases">
        <title>Draft Genome Sequences of Neofusicoccum parvum.</title>
        <authorList>
            <person name="Ashida A."/>
            <person name="Camagna M."/>
            <person name="Tanaka A."/>
            <person name="Takemoto D."/>
        </authorList>
    </citation>
    <scope>NUCLEOTIDE SEQUENCE</scope>
    <source>
        <strain evidence="1">PPO83</strain>
    </source>
</reference>
<protein>
    <submittedName>
        <fullName evidence="1">Uncharacterized protein</fullName>
    </submittedName>
</protein>
<evidence type="ECO:0000313" key="2">
    <source>
        <dbReference type="Proteomes" id="UP001165186"/>
    </source>
</evidence>
<organism evidence="1 2">
    <name type="scientific">Neofusicoccum parvum</name>
    <dbReference type="NCBI Taxonomy" id="310453"/>
    <lineage>
        <taxon>Eukaryota</taxon>
        <taxon>Fungi</taxon>
        <taxon>Dikarya</taxon>
        <taxon>Ascomycota</taxon>
        <taxon>Pezizomycotina</taxon>
        <taxon>Dothideomycetes</taxon>
        <taxon>Dothideomycetes incertae sedis</taxon>
        <taxon>Botryosphaeriales</taxon>
        <taxon>Botryosphaeriaceae</taxon>
        <taxon>Neofusicoccum</taxon>
    </lineage>
</organism>
<comment type="caution">
    <text evidence="1">The sequence shown here is derived from an EMBL/GenBank/DDBJ whole genome shotgun (WGS) entry which is preliminary data.</text>
</comment>
<gene>
    <name evidence="1" type="primary">g5032</name>
    <name evidence="1" type="ORF">NpPPO83_00005032</name>
</gene>
<evidence type="ECO:0000313" key="1">
    <source>
        <dbReference type="EMBL" id="GME41802.1"/>
    </source>
</evidence>
<accession>A0ACB5SHT1</accession>